<keyword evidence="8" id="KW-0482">Metalloprotease</keyword>
<sequence>MHHNIKQTDIAKLQPTLLWQWFDRICAIPHPSYYEEQLACFIVDWAKSRSLFVERDEVGNVLIRKPATQGMENRQTVIIQAHIDMVHQSNDGTNHDFHKDPIQPYLDGDWVTAQNTTLGADNGIGMASCLALLESTDIAHPNLEILLTVEEETSMRGAMLLRKDWLQGDILINTDTEDIGEIYIGCAAGTNVSFNIPLQYETNRFDDGIQLSLKGLSGGHSGFDIHTTKASAIKLMARFLMALKQHFDFQLIDIQGGNAHNAIPREAVIFLAFFAKDRKKMTAYIKNFEAMLQKELAIAEPKLHFLIEEISSKTQSKQIFTSNSTHNVIHALTLLPNGLIRKSDHFDGVTESSLSTGVLKTENNQVCAIILIRTLFDSGRLEIQDKLQSLAELVGAELDYFGHYAGWTPDLNSNITKITKHVYDKLLGDETKIKVVHAGFECGFLKQNYPHIDMVSIGPTIRYPHSPDEKVHIPSVKIYWELLVKLLENIPLKSN</sequence>
<keyword evidence="21" id="KW-1185">Reference proteome</keyword>
<evidence type="ECO:0000256" key="13">
    <source>
        <dbReference type="ARBA" id="ARBA00061423"/>
    </source>
</evidence>
<evidence type="ECO:0000256" key="9">
    <source>
        <dbReference type="ARBA" id="ARBA00023285"/>
    </source>
</evidence>
<dbReference type="GO" id="GO:0005829">
    <property type="term" value="C:cytosol"/>
    <property type="evidence" value="ECO:0007669"/>
    <property type="project" value="TreeGrafter"/>
</dbReference>
<evidence type="ECO:0000256" key="14">
    <source>
        <dbReference type="ARBA" id="ARBA00071271"/>
    </source>
</evidence>
<dbReference type="Pfam" id="PF07687">
    <property type="entry name" value="M20_dimer"/>
    <property type="match status" value="1"/>
</dbReference>
<dbReference type="EC" id="3.4.13.18" evidence="11"/>
<evidence type="ECO:0000256" key="3">
    <source>
        <dbReference type="ARBA" id="ARBA00022670"/>
    </source>
</evidence>
<dbReference type="Proteomes" id="UP000255417">
    <property type="component" value="Unassembled WGS sequence"/>
</dbReference>
<dbReference type="Pfam" id="PF01546">
    <property type="entry name" value="Peptidase_M20"/>
    <property type="match status" value="1"/>
</dbReference>
<comment type="cofactor">
    <cofactor evidence="2">
        <name>Zn(2+)</name>
        <dbReference type="ChEBI" id="CHEBI:29105"/>
    </cofactor>
</comment>
<dbReference type="SUPFAM" id="SSF53187">
    <property type="entry name" value="Zn-dependent exopeptidases"/>
    <property type="match status" value="1"/>
</dbReference>
<reference evidence="20 21" key="1">
    <citation type="submission" date="2018-06" db="EMBL/GenBank/DDBJ databases">
        <authorList>
            <consortium name="Pathogen Informatics"/>
            <person name="Doyle S."/>
        </authorList>
    </citation>
    <scope>NUCLEOTIDE SEQUENCE [LARGE SCALE GENOMIC DNA]</scope>
    <source>
        <strain evidence="20 21">NCTC12872</strain>
    </source>
</reference>
<dbReference type="FunFam" id="3.40.630.10:FF:000018">
    <property type="entry name" value="Aminoacyl-histidine dipeptidase PepD"/>
    <property type="match status" value="1"/>
</dbReference>
<dbReference type="CDD" id="cd03890">
    <property type="entry name" value="M20_pepD"/>
    <property type="match status" value="1"/>
</dbReference>
<evidence type="ECO:0000256" key="8">
    <source>
        <dbReference type="ARBA" id="ARBA00023049"/>
    </source>
</evidence>
<evidence type="ECO:0000256" key="1">
    <source>
        <dbReference type="ARBA" id="ARBA00001941"/>
    </source>
</evidence>
<name>A0A379C9A0_9PAST</name>
<dbReference type="InterPro" id="IPR011650">
    <property type="entry name" value="Peptidase_M20_dimer"/>
</dbReference>
<accession>A0A379C9A0</accession>
<comment type="similarity">
    <text evidence="13">Belongs to the peptidase M20C family.</text>
</comment>
<proteinExistence type="inferred from homology"/>
<dbReference type="PRINTS" id="PR00934">
    <property type="entry name" value="XHISDIPTASE"/>
</dbReference>
<dbReference type="AlphaFoldDB" id="A0A379C9A0"/>
<evidence type="ECO:0000256" key="2">
    <source>
        <dbReference type="ARBA" id="ARBA00001947"/>
    </source>
</evidence>
<evidence type="ECO:0000256" key="6">
    <source>
        <dbReference type="ARBA" id="ARBA00022833"/>
    </source>
</evidence>
<organism evidence="20 21">
    <name type="scientific">Phocoenobacter uteri</name>
    <dbReference type="NCBI Taxonomy" id="146806"/>
    <lineage>
        <taxon>Bacteria</taxon>
        <taxon>Pseudomonadati</taxon>
        <taxon>Pseudomonadota</taxon>
        <taxon>Gammaproteobacteria</taxon>
        <taxon>Pasteurellales</taxon>
        <taxon>Pasteurellaceae</taxon>
        <taxon>Phocoenobacter</taxon>
    </lineage>
</organism>
<gene>
    <name evidence="20" type="primary">pepD_2</name>
    <name evidence="20" type="ORF">NCTC12872_00287</name>
</gene>
<dbReference type="InterPro" id="IPR002933">
    <property type="entry name" value="Peptidase_M20"/>
</dbReference>
<dbReference type="Gene3D" id="3.40.630.10">
    <property type="entry name" value="Zn peptidases"/>
    <property type="match status" value="2"/>
</dbReference>
<keyword evidence="7 20" id="KW-0224">Dipeptidase</keyword>
<keyword evidence="4" id="KW-0479">Metal-binding</keyword>
<dbReference type="InterPro" id="IPR036264">
    <property type="entry name" value="Bact_exopeptidase_dim_dom"/>
</dbReference>
<dbReference type="GO" id="GO:0006508">
    <property type="term" value="P:proteolysis"/>
    <property type="evidence" value="ECO:0007669"/>
    <property type="project" value="UniProtKB-KW"/>
</dbReference>
<evidence type="ECO:0000256" key="10">
    <source>
        <dbReference type="ARBA" id="ARBA00036421"/>
    </source>
</evidence>
<keyword evidence="3" id="KW-0645">Protease</keyword>
<dbReference type="SUPFAM" id="SSF55031">
    <property type="entry name" value="Bacterial exopeptidase dimerisation domain"/>
    <property type="match status" value="1"/>
</dbReference>
<feature type="domain" description="Peptidase M20 dimerisation" evidence="19">
    <location>
        <begin position="212"/>
        <end position="297"/>
    </location>
</feature>
<keyword evidence="6" id="KW-0862">Zinc</keyword>
<comment type="catalytic activity">
    <reaction evidence="10">
        <text>Hydrolysis of dipeptides, preferentially hydrophobic dipeptides including prolyl amino acids.</text>
        <dbReference type="EC" id="3.4.13.18"/>
    </reaction>
</comment>
<protein>
    <recommendedName>
        <fullName evidence="14">Cytosol non-specific dipeptidase</fullName>
        <ecNumber evidence="11">3.4.13.18</ecNumber>
    </recommendedName>
    <alternativeName>
        <fullName evidence="17">Aminoacyl-histidine dipeptidase</fullName>
    </alternativeName>
    <alternativeName>
        <fullName evidence="16">Beta-alanyl-histidine dipeptidase</fullName>
    </alternativeName>
    <alternativeName>
        <fullName evidence="15">Carnosinase</fullName>
    </alternativeName>
    <alternativeName>
        <fullName evidence="12">Peptidase D</fullName>
    </alternativeName>
    <alternativeName>
        <fullName evidence="18">Xaa-His dipeptidase</fullName>
    </alternativeName>
</protein>
<evidence type="ECO:0000259" key="19">
    <source>
        <dbReference type="Pfam" id="PF07687"/>
    </source>
</evidence>
<evidence type="ECO:0000256" key="5">
    <source>
        <dbReference type="ARBA" id="ARBA00022801"/>
    </source>
</evidence>
<dbReference type="NCBIfam" id="TIGR01893">
    <property type="entry name" value="aa-his-dipept"/>
    <property type="match status" value="1"/>
</dbReference>
<keyword evidence="5 20" id="KW-0378">Hydrolase</keyword>
<dbReference type="GO" id="GO:0070573">
    <property type="term" value="F:metallodipeptidase activity"/>
    <property type="evidence" value="ECO:0007669"/>
    <property type="project" value="TreeGrafter"/>
</dbReference>
<evidence type="ECO:0000256" key="18">
    <source>
        <dbReference type="ARBA" id="ARBA00078074"/>
    </source>
</evidence>
<evidence type="ECO:0000256" key="17">
    <source>
        <dbReference type="ARBA" id="ARBA00077688"/>
    </source>
</evidence>
<dbReference type="PANTHER" id="PTHR43501">
    <property type="entry name" value="CYTOSOL NON-SPECIFIC DIPEPTIDASE"/>
    <property type="match status" value="1"/>
</dbReference>
<evidence type="ECO:0000313" key="20">
    <source>
        <dbReference type="EMBL" id="SUB58325.1"/>
    </source>
</evidence>
<evidence type="ECO:0000256" key="12">
    <source>
        <dbReference type="ARBA" id="ARBA00044252"/>
    </source>
</evidence>
<evidence type="ECO:0000256" key="11">
    <source>
        <dbReference type="ARBA" id="ARBA00038976"/>
    </source>
</evidence>
<dbReference type="InterPro" id="IPR001160">
    <property type="entry name" value="Peptidase_M20C"/>
</dbReference>
<evidence type="ECO:0000256" key="15">
    <source>
        <dbReference type="ARBA" id="ARBA00075285"/>
    </source>
</evidence>
<evidence type="ECO:0000256" key="16">
    <source>
        <dbReference type="ARBA" id="ARBA00076004"/>
    </source>
</evidence>
<dbReference type="GO" id="GO:0046872">
    <property type="term" value="F:metal ion binding"/>
    <property type="evidence" value="ECO:0007669"/>
    <property type="project" value="UniProtKB-KW"/>
</dbReference>
<evidence type="ECO:0000313" key="21">
    <source>
        <dbReference type="Proteomes" id="UP000255417"/>
    </source>
</evidence>
<dbReference type="OrthoDB" id="9773892at2"/>
<dbReference type="PANTHER" id="PTHR43501:SF1">
    <property type="entry name" value="CYTOSOL NON-SPECIFIC DIPEPTIDASE"/>
    <property type="match status" value="1"/>
</dbReference>
<evidence type="ECO:0000256" key="4">
    <source>
        <dbReference type="ARBA" id="ARBA00022723"/>
    </source>
</evidence>
<dbReference type="FunFam" id="3.40.630.10:FF:000015">
    <property type="entry name" value="Aminoacyl-histidine dipeptidase PepD"/>
    <property type="match status" value="1"/>
</dbReference>
<keyword evidence="9" id="KW-0170">Cobalt</keyword>
<comment type="cofactor">
    <cofactor evidence="1">
        <name>Co(2+)</name>
        <dbReference type="ChEBI" id="CHEBI:48828"/>
    </cofactor>
</comment>
<dbReference type="PIRSF" id="PIRSF016599">
    <property type="entry name" value="Xaa-His_dipept"/>
    <property type="match status" value="1"/>
</dbReference>
<evidence type="ECO:0000256" key="7">
    <source>
        <dbReference type="ARBA" id="ARBA00022997"/>
    </source>
</evidence>
<dbReference type="EMBL" id="UGTA01000001">
    <property type="protein sequence ID" value="SUB58325.1"/>
    <property type="molecule type" value="Genomic_DNA"/>
</dbReference>